<gene>
    <name evidence="9" type="ORF">A4X09_0g6187</name>
</gene>
<name>A0A8X7N364_9BASI</name>
<keyword evidence="4" id="KW-0238">DNA-binding</keyword>
<accession>A0A8X7N364</accession>
<feature type="region of interest" description="Disordered" evidence="6">
    <location>
        <begin position="981"/>
        <end position="1045"/>
    </location>
</feature>
<feature type="domain" description="Origin recognition complex subunit 3 winged helix C-terminal" evidence="8">
    <location>
        <begin position="932"/>
        <end position="1092"/>
    </location>
</feature>
<dbReference type="GO" id="GO:0003688">
    <property type="term" value="F:DNA replication origin binding"/>
    <property type="evidence" value="ECO:0007669"/>
    <property type="project" value="TreeGrafter"/>
</dbReference>
<dbReference type="PANTHER" id="PTHR12748">
    <property type="entry name" value="ORIGIN RECOGNITION COMPLEX SUBUNIT 3"/>
    <property type="match status" value="1"/>
</dbReference>
<dbReference type="Pfam" id="PF07034">
    <property type="entry name" value="ORC3_N"/>
    <property type="match status" value="1"/>
</dbReference>
<comment type="subcellular location">
    <subcellularLocation>
        <location evidence="1">Nucleus</location>
    </subcellularLocation>
</comment>
<feature type="compositionally biased region" description="Basic and acidic residues" evidence="6">
    <location>
        <begin position="636"/>
        <end position="645"/>
    </location>
</feature>
<evidence type="ECO:0000313" key="9">
    <source>
        <dbReference type="EMBL" id="KAE8266161.1"/>
    </source>
</evidence>
<organism evidence="9 10">
    <name type="scientific">Tilletia walkeri</name>
    <dbReference type="NCBI Taxonomy" id="117179"/>
    <lineage>
        <taxon>Eukaryota</taxon>
        <taxon>Fungi</taxon>
        <taxon>Dikarya</taxon>
        <taxon>Basidiomycota</taxon>
        <taxon>Ustilaginomycotina</taxon>
        <taxon>Exobasidiomycetes</taxon>
        <taxon>Tilletiales</taxon>
        <taxon>Tilletiaceae</taxon>
        <taxon>Tilletia</taxon>
    </lineage>
</organism>
<dbReference type="Pfam" id="PF18137">
    <property type="entry name" value="WHD_ORC"/>
    <property type="match status" value="1"/>
</dbReference>
<evidence type="ECO:0000256" key="3">
    <source>
        <dbReference type="ARBA" id="ARBA00022705"/>
    </source>
</evidence>
<feature type="domain" description="Origin recognition complex subunit 3 N-terminal" evidence="7">
    <location>
        <begin position="93"/>
        <end position="390"/>
    </location>
</feature>
<feature type="region of interest" description="Disordered" evidence="6">
    <location>
        <begin position="596"/>
        <end position="702"/>
    </location>
</feature>
<dbReference type="GO" id="GO:0005656">
    <property type="term" value="C:nuclear pre-replicative complex"/>
    <property type="evidence" value="ECO:0007669"/>
    <property type="project" value="TreeGrafter"/>
</dbReference>
<keyword evidence="3" id="KW-0235">DNA replication</keyword>
<dbReference type="Proteomes" id="UP000078113">
    <property type="component" value="Unassembled WGS sequence"/>
</dbReference>
<evidence type="ECO:0000256" key="2">
    <source>
        <dbReference type="ARBA" id="ARBA00010977"/>
    </source>
</evidence>
<sequence>MLALMRLGRAGADEIREDAGNNSLGIFLTSIIISRFHRKQSEKQNKGYCRFTQMSVVDVLSATGKSIPCGKASSSKTRLDSFPRLSKYERDDGPRMIRKRRYKEASREFRKAFETALSELYEPAIQDLTEYFVALDRSKRRRTGVPSTYMWVPGTEAGLLDASGFQLSPTRIHTGLLLHSTAQSPVFYDELDRSFSRNSLCVVRFGGQECTTFKTTMQTFAKRIIAKIATADERLSDAMPETLVELKEYLDRQPSTGILLLHFPVLEDFPARLLSDIILALAQSQLPIAFLMGITSLDAYEQALRSMETQGSLEVSRFAITSGGPDEVFGRIMSQIFLNPIKPPPVHLDYRTYDFLHSQFFEGDNSIESLFDAIDLAVLHHFHTVPTSAFCNPPIPVEQTDTAPVSERGWLTEFVKDVRKEALSPFFDFAEEDADEEESPRLRPGQLKFVPHPILVSGINFEDHREAHTLKMKKDDAYFLSQLPSFRSGVDMHMAWLARAIAVLCCVQRFLQEKDIREPAAWGKRNALAFARHATYAMAADSQQNFFGRALEGNLVPTFSKLEKRILELDAKQCASLMELIALVLDQHYVELAKLSEGPPDEFEGQEANDRGQQDYKRNPQDAQKDQELQQQQQEGGKDAVDEGPPRQTKNGSGDDLRQDQEEHGDGKEDEEREEDEDQVNGDRSSDDEFGPSNDQEEAEVLDLHAKLQSFIEILEDWRADESTAREEAARDKKEAEDKAQAELERYVSAVGRDEAEERLPDGVTEDGKVITSIHGPLLFRQERMTKEKAEQAYKAKLDRMEVDEKERQIKSDQVFEGIRRDFSKAIRAFWSSRCQPLPTALRDGEAPIPLSRIWQCQAATFLSTHLEPTPRHTIISQLDDPFPIMERYGMSHLISGSQKGRVGANRNRFDEADELGPATDMVRFVTDFDELKRSGALPDVCRAYQLYRDSPRFLNFADWFDAFAQGVRADSAVLAVTEEATGSRGRQEIGDDDLPDATELRNSRPKRKRKDDDATPTDGRHKQARNGQVGTSKSAASGSREGRDDLLAESKQHDDTKHIQARFALAVNELAIMGFIKGTRRKVEHTMKVIFDLPGGV</sequence>
<evidence type="ECO:0000256" key="1">
    <source>
        <dbReference type="ARBA" id="ARBA00004123"/>
    </source>
</evidence>
<dbReference type="EMBL" id="LWDG02000372">
    <property type="protein sequence ID" value="KAE8266161.1"/>
    <property type="molecule type" value="Genomic_DNA"/>
</dbReference>
<keyword evidence="10" id="KW-1185">Reference proteome</keyword>
<dbReference type="PANTHER" id="PTHR12748:SF0">
    <property type="entry name" value="ORIGIN RECOGNITION COMPLEX SUBUNIT 3"/>
    <property type="match status" value="1"/>
</dbReference>
<reference evidence="9" key="2">
    <citation type="journal article" date="2019" name="IMA Fungus">
        <title>Genome sequencing and comparison of five Tilletia species to identify candidate genes for the detection of regulated species infecting wheat.</title>
        <authorList>
            <person name="Nguyen H.D.T."/>
            <person name="Sultana T."/>
            <person name="Kesanakurti P."/>
            <person name="Hambleton S."/>
        </authorList>
    </citation>
    <scope>NUCLEOTIDE SEQUENCE</scope>
    <source>
        <strain evidence="9">DAOMC 236422</strain>
    </source>
</reference>
<proteinExistence type="inferred from homology"/>
<dbReference type="InterPro" id="IPR040855">
    <property type="entry name" value="ORC_WH_C"/>
</dbReference>
<evidence type="ECO:0008006" key="11">
    <source>
        <dbReference type="Google" id="ProtNLM"/>
    </source>
</evidence>
<evidence type="ECO:0000256" key="6">
    <source>
        <dbReference type="SAM" id="MobiDB-lite"/>
    </source>
</evidence>
<evidence type="ECO:0000256" key="4">
    <source>
        <dbReference type="ARBA" id="ARBA00023125"/>
    </source>
</evidence>
<feature type="compositionally biased region" description="Acidic residues" evidence="6">
    <location>
        <begin position="668"/>
        <end position="701"/>
    </location>
</feature>
<evidence type="ECO:0000256" key="5">
    <source>
        <dbReference type="ARBA" id="ARBA00023242"/>
    </source>
</evidence>
<dbReference type="GO" id="GO:0005664">
    <property type="term" value="C:nuclear origin of replication recognition complex"/>
    <property type="evidence" value="ECO:0007669"/>
    <property type="project" value="InterPro"/>
</dbReference>
<comment type="caution">
    <text evidence="9">The sequence shown here is derived from an EMBL/GenBank/DDBJ whole genome shotgun (WGS) entry which is preliminary data.</text>
</comment>
<dbReference type="InterPro" id="IPR020795">
    <property type="entry name" value="ORC3"/>
</dbReference>
<protein>
    <recommendedName>
        <fullName evidence="11">Origin recognition complex subunit 3 winged helix C-terminal domain-containing protein</fullName>
    </recommendedName>
</protein>
<evidence type="ECO:0000259" key="8">
    <source>
        <dbReference type="Pfam" id="PF18137"/>
    </source>
</evidence>
<feature type="compositionally biased region" description="Basic and acidic residues" evidence="6">
    <location>
        <begin position="1011"/>
        <end position="1022"/>
    </location>
</feature>
<dbReference type="InterPro" id="IPR045667">
    <property type="entry name" value="ORC3_N"/>
</dbReference>
<comment type="similarity">
    <text evidence="2">Belongs to the ORC3 family.</text>
</comment>
<feature type="compositionally biased region" description="Polar residues" evidence="6">
    <location>
        <begin position="1026"/>
        <end position="1038"/>
    </location>
</feature>
<feature type="compositionally biased region" description="Basic and acidic residues" evidence="6">
    <location>
        <begin position="608"/>
        <end position="628"/>
    </location>
</feature>
<dbReference type="GO" id="GO:0031261">
    <property type="term" value="C:DNA replication preinitiation complex"/>
    <property type="evidence" value="ECO:0007669"/>
    <property type="project" value="TreeGrafter"/>
</dbReference>
<keyword evidence="5" id="KW-0539">Nucleus</keyword>
<evidence type="ECO:0000313" key="10">
    <source>
        <dbReference type="Proteomes" id="UP000078113"/>
    </source>
</evidence>
<feature type="compositionally biased region" description="Basic and acidic residues" evidence="6">
    <location>
        <begin position="653"/>
        <end position="667"/>
    </location>
</feature>
<evidence type="ECO:0000259" key="7">
    <source>
        <dbReference type="Pfam" id="PF07034"/>
    </source>
</evidence>
<reference evidence="9" key="1">
    <citation type="submission" date="2016-04" db="EMBL/GenBank/DDBJ databases">
        <authorList>
            <person name="Nguyen H.D."/>
            <person name="Samba Siva P."/>
            <person name="Cullis J."/>
            <person name="Levesque C.A."/>
            <person name="Hambleton S."/>
        </authorList>
    </citation>
    <scope>NUCLEOTIDE SEQUENCE</scope>
    <source>
        <strain evidence="9">DAOMC 236422</strain>
    </source>
</reference>
<feature type="region of interest" description="Disordered" evidence="6">
    <location>
        <begin position="720"/>
        <end position="741"/>
    </location>
</feature>
<dbReference type="AlphaFoldDB" id="A0A8X7N364"/>
<dbReference type="GO" id="GO:0006270">
    <property type="term" value="P:DNA replication initiation"/>
    <property type="evidence" value="ECO:0007669"/>
    <property type="project" value="TreeGrafter"/>
</dbReference>